<dbReference type="InterPro" id="IPR041492">
    <property type="entry name" value="HAD_2"/>
</dbReference>
<dbReference type="SFLD" id="SFLDG01129">
    <property type="entry name" value="C1.5:_HAD__Beta-PGM__Phosphata"/>
    <property type="match status" value="1"/>
</dbReference>
<dbReference type="InterPro" id="IPR050155">
    <property type="entry name" value="HAD-like_hydrolase_sf"/>
</dbReference>
<dbReference type="EMBL" id="AMCI01002045">
    <property type="protein sequence ID" value="EJX03762.1"/>
    <property type="molecule type" value="Genomic_DNA"/>
</dbReference>
<evidence type="ECO:0000313" key="2">
    <source>
        <dbReference type="EMBL" id="EJX03762.1"/>
    </source>
</evidence>
<dbReference type="InterPro" id="IPR023214">
    <property type="entry name" value="HAD_sf"/>
</dbReference>
<dbReference type="SFLD" id="SFLDG01135">
    <property type="entry name" value="C1.5.6:_HAD__Beta-PGM__Phospha"/>
    <property type="match status" value="1"/>
</dbReference>
<dbReference type="PANTHER" id="PTHR43434:SF24">
    <property type="entry name" value="HYDROLASE-RELATED"/>
    <property type="match status" value="1"/>
</dbReference>
<dbReference type="NCBIfam" id="TIGR00525">
    <property type="entry name" value="folB"/>
    <property type="match status" value="1"/>
</dbReference>
<gene>
    <name evidence="2" type="ORF">EVA_08132</name>
</gene>
<dbReference type="Pfam" id="PF02152">
    <property type="entry name" value="FolB"/>
    <property type="match status" value="1"/>
</dbReference>
<protein>
    <submittedName>
        <fullName evidence="2">Phosphoglycolate phosphatase</fullName>
    </submittedName>
</protein>
<dbReference type="GO" id="GO:0005829">
    <property type="term" value="C:cytosol"/>
    <property type="evidence" value="ECO:0007669"/>
    <property type="project" value="TreeGrafter"/>
</dbReference>
<dbReference type="InterPro" id="IPR006156">
    <property type="entry name" value="Dihydroneopterin_aldolase"/>
</dbReference>
<dbReference type="Gene3D" id="3.30.1130.10">
    <property type="match status" value="1"/>
</dbReference>
<accession>J9G935</accession>
<dbReference type="Pfam" id="PF13419">
    <property type="entry name" value="HAD_2"/>
    <property type="match status" value="1"/>
</dbReference>
<dbReference type="Gene3D" id="3.40.50.1000">
    <property type="entry name" value="HAD superfamily/HAD-like"/>
    <property type="match status" value="1"/>
</dbReference>
<dbReference type="InterPro" id="IPR043133">
    <property type="entry name" value="GTP-CH-I_C/QueF"/>
</dbReference>
<dbReference type="SUPFAM" id="SSF56784">
    <property type="entry name" value="HAD-like"/>
    <property type="match status" value="1"/>
</dbReference>
<dbReference type="InterPro" id="IPR006439">
    <property type="entry name" value="HAD-SF_hydro_IA"/>
</dbReference>
<dbReference type="GO" id="GO:0006281">
    <property type="term" value="P:DNA repair"/>
    <property type="evidence" value="ECO:0007669"/>
    <property type="project" value="TreeGrafter"/>
</dbReference>
<name>J9G935_9ZZZZ</name>
<dbReference type="PANTHER" id="PTHR43434">
    <property type="entry name" value="PHOSPHOGLYCOLATE PHOSPHATASE"/>
    <property type="match status" value="1"/>
</dbReference>
<dbReference type="InterPro" id="IPR006157">
    <property type="entry name" value="FolB_dom"/>
</dbReference>
<dbReference type="InterPro" id="IPR023198">
    <property type="entry name" value="PGP-like_dom2"/>
</dbReference>
<organism evidence="2">
    <name type="scientific">gut metagenome</name>
    <dbReference type="NCBI Taxonomy" id="749906"/>
    <lineage>
        <taxon>unclassified sequences</taxon>
        <taxon>metagenomes</taxon>
        <taxon>organismal metagenomes</taxon>
    </lineage>
</organism>
<feature type="domain" description="Dihydroneopterin aldolase/epimerase" evidence="1">
    <location>
        <begin position="3"/>
        <end position="116"/>
    </location>
</feature>
<dbReference type="AlphaFoldDB" id="J9G935"/>
<dbReference type="SUPFAM" id="SSF55620">
    <property type="entry name" value="Tetrahydrobiopterin biosynthesis enzymes-like"/>
    <property type="match status" value="1"/>
</dbReference>
<dbReference type="NCBIfam" id="TIGR01509">
    <property type="entry name" value="HAD-SF-IA-v3"/>
    <property type="match status" value="1"/>
</dbReference>
<dbReference type="SFLD" id="SFLDS00003">
    <property type="entry name" value="Haloacid_Dehalogenase"/>
    <property type="match status" value="1"/>
</dbReference>
<proteinExistence type="predicted"/>
<comment type="caution">
    <text evidence="2">The sequence shown here is derived from an EMBL/GenBank/DDBJ whole genome shotgun (WGS) entry which is preliminary data.</text>
</comment>
<dbReference type="NCBIfam" id="TIGR00526">
    <property type="entry name" value="folB_dom"/>
    <property type="match status" value="1"/>
</dbReference>
<evidence type="ECO:0000259" key="1">
    <source>
        <dbReference type="SMART" id="SM00905"/>
    </source>
</evidence>
<dbReference type="CDD" id="cd00534">
    <property type="entry name" value="DHNA_DHNTPE"/>
    <property type="match status" value="1"/>
</dbReference>
<dbReference type="GO" id="GO:0004150">
    <property type="term" value="F:dihydroneopterin aldolase activity"/>
    <property type="evidence" value="ECO:0007669"/>
    <property type="project" value="InterPro"/>
</dbReference>
<reference evidence="2" key="1">
    <citation type="journal article" date="2012" name="PLoS ONE">
        <title>Gene sets for utilization of primary and secondary nutrition supplies in the distal gut of endangered iberian lynx.</title>
        <authorList>
            <person name="Alcaide M."/>
            <person name="Messina E."/>
            <person name="Richter M."/>
            <person name="Bargiela R."/>
            <person name="Peplies J."/>
            <person name="Huws S.A."/>
            <person name="Newbold C.J."/>
            <person name="Golyshin P.N."/>
            <person name="Simon M.A."/>
            <person name="Lopez G."/>
            <person name="Yakimov M.M."/>
            <person name="Ferrer M."/>
        </authorList>
    </citation>
    <scope>NUCLEOTIDE SEQUENCE</scope>
</reference>
<dbReference type="Gene3D" id="1.10.150.240">
    <property type="entry name" value="Putative phosphatase, domain 2"/>
    <property type="match status" value="1"/>
</dbReference>
<dbReference type="NCBIfam" id="TIGR01549">
    <property type="entry name" value="HAD-SF-IA-v1"/>
    <property type="match status" value="1"/>
</dbReference>
<dbReference type="GO" id="GO:0006760">
    <property type="term" value="P:folic acid-containing compound metabolic process"/>
    <property type="evidence" value="ECO:0007669"/>
    <property type="project" value="InterPro"/>
</dbReference>
<sequence length="327" mass="35134">MRIELPKLSCYAYHGVLPQERTVGGHFTVSLSLEIDDCQAAGALYADLLENTVNYAEVCEVVQEEMKTPSALLEHVAARIARTLLRRFNLIREVQVGVTKCAPPIPGFDGAGVTIRFQLRRKLVAWDFDGTIADTSKGIVQTMKATFATCQLPEPTEQAIVQTIGLPLAESIATLSGLTGEALAQAVAVYRQLFEQIGNKEVALFPGIAACIERQHREGCFIGIATSRSHASVVALCELLGIGSYIDCVVAADDAAVCKPSPHHLLQLCREVNVLPKDTVMIGDTTFDILMGKRAGATCIGVTWGNHSAEALSDAGADRIVDTAEEI</sequence>
<dbReference type="GO" id="GO:0008967">
    <property type="term" value="F:phosphoglycolate phosphatase activity"/>
    <property type="evidence" value="ECO:0007669"/>
    <property type="project" value="TreeGrafter"/>
</dbReference>
<dbReference type="InterPro" id="IPR036412">
    <property type="entry name" value="HAD-like_sf"/>
</dbReference>
<dbReference type="SMART" id="SM00905">
    <property type="entry name" value="FolB"/>
    <property type="match status" value="1"/>
</dbReference>